<protein>
    <submittedName>
        <fullName evidence="2">Uncharacterized protein</fullName>
    </submittedName>
</protein>
<proteinExistence type="predicted"/>
<organism evidence="2 3">
    <name type="scientific">Aegilops tauschii subsp. strangulata</name>
    <name type="common">Goatgrass</name>
    <dbReference type="NCBI Taxonomy" id="200361"/>
    <lineage>
        <taxon>Eukaryota</taxon>
        <taxon>Viridiplantae</taxon>
        <taxon>Streptophyta</taxon>
        <taxon>Embryophyta</taxon>
        <taxon>Tracheophyta</taxon>
        <taxon>Spermatophyta</taxon>
        <taxon>Magnoliopsida</taxon>
        <taxon>Liliopsida</taxon>
        <taxon>Poales</taxon>
        <taxon>Poaceae</taxon>
        <taxon>BOP clade</taxon>
        <taxon>Pooideae</taxon>
        <taxon>Triticodae</taxon>
        <taxon>Triticeae</taxon>
        <taxon>Triticinae</taxon>
        <taxon>Aegilops</taxon>
    </lineage>
</organism>
<evidence type="ECO:0000313" key="2">
    <source>
        <dbReference type="EnsemblPlants" id="AET6Gv20522000.5"/>
    </source>
</evidence>
<reference evidence="2" key="3">
    <citation type="journal article" date="2017" name="Nature">
        <title>Genome sequence of the progenitor of the wheat D genome Aegilops tauschii.</title>
        <authorList>
            <person name="Luo M.C."/>
            <person name="Gu Y.Q."/>
            <person name="Puiu D."/>
            <person name="Wang H."/>
            <person name="Twardziok S.O."/>
            <person name="Deal K.R."/>
            <person name="Huo N."/>
            <person name="Zhu T."/>
            <person name="Wang L."/>
            <person name="Wang Y."/>
            <person name="McGuire P.E."/>
            <person name="Liu S."/>
            <person name="Long H."/>
            <person name="Ramasamy R.K."/>
            <person name="Rodriguez J.C."/>
            <person name="Van S.L."/>
            <person name="Yuan L."/>
            <person name="Wang Z."/>
            <person name="Xia Z."/>
            <person name="Xiao L."/>
            <person name="Anderson O.D."/>
            <person name="Ouyang S."/>
            <person name="Liang Y."/>
            <person name="Zimin A.V."/>
            <person name="Pertea G."/>
            <person name="Qi P."/>
            <person name="Bennetzen J.L."/>
            <person name="Dai X."/>
            <person name="Dawson M.W."/>
            <person name="Muller H.G."/>
            <person name="Kugler K."/>
            <person name="Rivarola-Duarte L."/>
            <person name="Spannagl M."/>
            <person name="Mayer K.F.X."/>
            <person name="Lu F.H."/>
            <person name="Bevan M.W."/>
            <person name="Leroy P."/>
            <person name="Li P."/>
            <person name="You F.M."/>
            <person name="Sun Q."/>
            <person name="Liu Z."/>
            <person name="Lyons E."/>
            <person name="Wicker T."/>
            <person name="Salzberg S.L."/>
            <person name="Devos K.M."/>
            <person name="Dvorak J."/>
        </authorList>
    </citation>
    <scope>NUCLEOTIDE SEQUENCE [LARGE SCALE GENOMIC DNA]</scope>
    <source>
        <strain evidence="2">cv. AL8/78</strain>
    </source>
</reference>
<dbReference type="Gramene" id="AET6Gv20522000.5">
    <property type="protein sequence ID" value="AET6Gv20522000.5"/>
    <property type="gene ID" value="AET6Gv20522000"/>
</dbReference>
<dbReference type="EnsemblPlants" id="AET6Gv20522000.5">
    <property type="protein sequence ID" value="AET6Gv20522000.5"/>
    <property type="gene ID" value="AET6Gv20522000"/>
</dbReference>
<dbReference type="AlphaFoldDB" id="A0A453NWK2"/>
<dbReference type="Proteomes" id="UP000015105">
    <property type="component" value="Chromosome 6D"/>
</dbReference>
<feature type="region of interest" description="Disordered" evidence="1">
    <location>
        <begin position="1"/>
        <end position="68"/>
    </location>
</feature>
<sequence length="150" mass="16362">APALRRRRCLHGAPPRPTLLDPVTPPRTHGSRASRPAFYSRSRPARGPLRRPPLCTPPRRSGSLWPTLDQCSPVDDPVAPRRPSVHLRSPWMPLGPWCISSLISQAVSCISIRCASLSSGGRACSALSGDALVLGALLHVRQNIYDFFTK</sequence>
<evidence type="ECO:0000256" key="1">
    <source>
        <dbReference type="SAM" id="MobiDB-lite"/>
    </source>
</evidence>
<reference evidence="2" key="5">
    <citation type="journal article" date="2021" name="G3 (Bethesda)">
        <title>Aegilops tauschii genome assembly Aet v5.0 features greater sequence contiguity and improved annotation.</title>
        <authorList>
            <person name="Wang L."/>
            <person name="Zhu T."/>
            <person name="Rodriguez J.C."/>
            <person name="Deal K.R."/>
            <person name="Dubcovsky J."/>
            <person name="McGuire P.E."/>
            <person name="Lux T."/>
            <person name="Spannagl M."/>
            <person name="Mayer K.F.X."/>
            <person name="Baldrich P."/>
            <person name="Meyers B.C."/>
            <person name="Huo N."/>
            <person name="Gu Y.Q."/>
            <person name="Zhou H."/>
            <person name="Devos K.M."/>
            <person name="Bennetzen J.L."/>
            <person name="Unver T."/>
            <person name="Budak H."/>
            <person name="Gulick P.J."/>
            <person name="Galiba G."/>
            <person name="Kalapos B."/>
            <person name="Nelson D.R."/>
            <person name="Li P."/>
            <person name="You F.M."/>
            <person name="Luo M.C."/>
            <person name="Dvorak J."/>
        </authorList>
    </citation>
    <scope>NUCLEOTIDE SEQUENCE [LARGE SCALE GENOMIC DNA]</scope>
    <source>
        <strain evidence="2">cv. AL8/78</strain>
    </source>
</reference>
<reference evidence="2" key="4">
    <citation type="submission" date="2019-03" db="UniProtKB">
        <authorList>
            <consortium name="EnsemblPlants"/>
        </authorList>
    </citation>
    <scope>IDENTIFICATION</scope>
</reference>
<accession>A0A453NWK2</accession>
<feature type="compositionally biased region" description="Basic residues" evidence="1">
    <location>
        <begin position="1"/>
        <end position="10"/>
    </location>
</feature>
<reference evidence="3" key="2">
    <citation type="journal article" date="2017" name="Nat. Plants">
        <title>The Aegilops tauschii genome reveals multiple impacts of transposons.</title>
        <authorList>
            <person name="Zhao G."/>
            <person name="Zou C."/>
            <person name="Li K."/>
            <person name="Wang K."/>
            <person name="Li T."/>
            <person name="Gao L."/>
            <person name="Zhang X."/>
            <person name="Wang H."/>
            <person name="Yang Z."/>
            <person name="Liu X."/>
            <person name="Jiang W."/>
            <person name="Mao L."/>
            <person name="Kong X."/>
            <person name="Jiao Y."/>
            <person name="Jia J."/>
        </authorList>
    </citation>
    <scope>NUCLEOTIDE SEQUENCE [LARGE SCALE GENOMIC DNA]</scope>
    <source>
        <strain evidence="3">cv. AL8/78</strain>
    </source>
</reference>
<name>A0A453NWK2_AEGTS</name>
<keyword evidence="3" id="KW-1185">Reference proteome</keyword>
<reference evidence="3" key="1">
    <citation type="journal article" date="2014" name="Science">
        <title>Ancient hybridizations among the ancestral genomes of bread wheat.</title>
        <authorList>
            <consortium name="International Wheat Genome Sequencing Consortium,"/>
            <person name="Marcussen T."/>
            <person name="Sandve S.R."/>
            <person name="Heier L."/>
            <person name="Spannagl M."/>
            <person name="Pfeifer M."/>
            <person name="Jakobsen K.S."/>
            <person name="Wulff B.B."/>
            <person name="Steuernagel B."/>
            <person name="Mayer K.F."/>
            <person name="Olsen O.A."/>
        </authorList>
    </citation>
    <scope>NUCLEOTIDE SEQUENCE [LARGE SCALE GENOMIC DNA]</scope>
    <source>
        <strain evidence="3">cv. AL8/78</strain>
    </source>
</reference>
<evidence type="ECO:0000313" key="3">
    <source>
        <dbReference type="Proteomes" id="UP000015105"/>
    </source>
</evidence>